<evidence type="ECO:0000313" key="4">
    <source>
        <dbReference type="Proteomes" id="UP000194236"/>
    </source>
</evidence>
<proteinExistence type="predicted"/>
<evidence type="ECO:0000256" key="1">
    <source>
        <dbReference type="SAM" id="Coils"/>
    </source>
</evidence>
<dbReference type="Proteomes" id="UP000194236">
    <property type="component" value="Unassembled WGS sequence"/>
</dbReference>
<protein>
    <submittedName>
        <fullName evidence="3">Uncharacterized protein</fullName>
    </submittedName>
</protein>
<dbReference type="AlphaFoldDB" id="A0A1Y3BWQ2"/>
<feature type="coiled-coil region" evidence="1">
    <location>
        <begin position="29"/>
        <end position="56"/>
    </location>
</feature>
<accession>A0A1Y3BWQ2</accession>
<dbReference type="EMBL" id="MUJZ01000136">
    <property type="protein sequence ID" value="OTF84213.1"/>
    <property type="molecule type" value="Genomic_DNA"/>
</dbReference>
<keyword evidence="2" id="KW-1133">Transmembrane helix</keyword>
<organism evidence="3 4">
    <name type="scientific">Euroglyphus maynei</name>
    <name type="common">Mayne's house dust mite</name>
    <dbReference type="NCBI Taxonomy" id="6958"/>
    <lineage>
        <taxon>Eukaryota</taxon>
        <taxon>Metazoa</taxon>
        <taxon>Ecdysozoa</taxon>
        <taxon>Arthropoda</taxon>
        <taxon>Chelicerata</taxon>
        <taxon>Arachnida</taxon>
        <taxon>Acari</taxon>
        <taxon>Acariformes</taxon>
        <taxon>Sarcoptiformes</taxon>
        <taxon>Astigmata</taxon>
        <taxon>Psoroptidia</taxon>
        <taxon>Analgoidea</taxon>
        <taxon>Pyroglyphidae</taxon>
        <taxon>Pyroglyphinae</taxon>
        <taxon>Euroglyphus</taxon>
    </lineage>
</organism>
<feature type="non-terminal residue" evidence="3">
    <location>
        <position position="1"/>
    </location>
</feature>
<comment type="caution">
    <text evidence="3">The sequence shown here is derived from an EMBL/GenBank/DDBJ whole genome shotgun (WGS) entry which is preliminary data.</text>
</comment>
<keyword evidence="4" id="KW-1185">Reference proteome</keyword>
<name>A0A1Y3BWQ2_EURMA</name>
<gene>
    <name evidence="3" type="ORF">BLA29_014295</name>
</gene>
<feature type="transmembrane region" description="Helical" evidence="2">
    <location>
        <begin position="93"/>
        <end position="113"/>
    </location>
</feature>
<keyword evidence="2" id="KW-0812">Transmembrane</keyword>
<keyword evidence="1" id="KW-0175">Coiled coil</keyword>
<evidence type="ECO:0000313" key="3">
    <source>
        <dbReference type="EMBL" id="OTF84213.1"/>
    </source>
</evidence>
<reference evidence="3 4" key="1">
    <citation type="submission" date="2017-03" db="EMBL/GenBank/DDBJ databases">
        <title>Genome Survey of Euroglyphus maynei.</title>
        <authorList>
            <person name="Arlian L.G."/>
            <person name="Morgan M.S."/>
            <person name="Rider S.D."/>
        </authorList>
    </citation>
    <scope>NUCLEOTIDE SEQUENCE [LARGE SCALE GENOMIC DNA]</scope>
    <source>
        <strain evidence="3">Arlian Lab</strain>
        <tissue evidence="3">Whole body</tissue>
    </source>
</reference>
<keyword evidence="2" id="KW-0472">Membrane</keyword>
<sequence length="124" mass="13848">SREIKVLVQHGQQQQQQVPVQHNQAVGSQDSSNQQLAFLQQLLNEVRENMNVVRREFGTLTTRLASASGGGGQATYASPQYQSTEQTNCISSLGFISFLSIHLIMIIGAMYYFSGRDTQSKKFY</sequence>
<evidence type="ECO:0000256" key="2">
    <source>
        <dbReference type="SAM" id="Phobius"/>
    </source>
</evidence>